<dbReference type="InterPro" id="IPR050685">
    <property type="entry name" value="LDLR"/>
</dbReference>
<dbReference type="SMART" id="SM00192">
    <property type="entry name" value="LDLa"/>
    <property type="match status" value="3"/>
</dbReference>
<dbReference type="AlphaFoldDB" id="A0A8C4S5V9"/>
<dbReference type="CDD" id="cd00112">
    <property type="entry name" value="LDLa"/>
    <property type="match status" value="1"/>
</dbReference>
<dbReference type="PANTHER" id="PTHR24270">
    <property type="entry name" value="LOW-DENSITY LIPOPROTEIN RECEPTOR-RELATED"/>
    <property type="match status" value="1"/>
</dbReference>
<evidence type="ECO:0000313" key="10">
    <source>
        <dbReference type="Ensembl" id="ENSECRP00000011554.1"/>
    </source>
</evidence>
<comment type="caution">
    <text evidence="8">Lacks conserved residue(s) required for the propagation of feature annotation.</text>
</comment>
<dbReference type="PRINTS" id="PR00261">
    <property type="entry name" value="LDLRECEPTOR"/>
</dbReference>
<accession>A0A8C4S5V9</accession>
<dbReference type="Pfam" id="PF25241">
    <property type="entry name" value="LDLRAD1_C"/>
    <property type="match status" value="1"/>
</dbReference>
<dbReference type="InterPro" id="IPR023415">
    <property type="entry name" value="LDLR_class-A_CS"/>
</dbReference>
<keyword evidence="4" id="KW-0677">Repeat</keyword>
<reference evidence="10" key="2">
    <citation type="submission" date="2025-08" db="UniProtKB">
        <authorList>
            <consortium name="Ensembl"/>
        </authorList>
    </citation>
    <scope>IDENTIFICATION</scope>
</reference>
<dbReference type="InterPro" id="IPR002172">
    <property type="entry name" value="LDrepeatLR_classA_rpt"/>
</dbReference>
<keyword evidence="7 8" id="KW-1015">Disulfide bond</keyword>
<evidence type="ECO:0000256" key="3">
    <source>
        <dbReference type="ARBA" id="ARBA00022692"/>
    </source>
</evidence>
<feature type="domain" description="LDLRAD1-like C-terminal" evidence="9">
    <location>
        <begin position="129"/>
        <end position="167"/>
    </location>
</feature>
<proteinExistence type="predicted"/>
<evidence type="ECO:0000256" key="7">
    <source>
        <dbReference type="ARBA" id="ARBA00023157"/>
    </source>
</evidence>
<dbReference type="GO" id="GO:0012505">
    <property type="term" value="C:endomembrane system"/>
    <property type="evidence" value="ECO:0007669"/>
    <property type="project" value="UniProtKB-SubCell"/>
</dbReference>
<protein>
    <submittedName>
        <fullName evidence="10">Low density lipoprotein receptor class A domain containing 1</fullName>
    </submittedName>
</protein>
<evidence type="ECO:0000259" key="9">
    <source>
        <dbReference type="Pfam" id="PF25241"/>
    </source>
</evidence>
<dbReference type="SUPFAM" id="SSF57424">
    <property type="entry name" value="LDL receptor-like module"/>
    <property type="match status" value="3"/>
</dbReference>
<keyword evidence="5" id="KW-1133">Transmembrane helix</keyword>
<evidence type="ECO:0000256" key="2">
    <source>
        <dbReference type="ARBA" id="ARBA00004308"/>
    </source>
</evidence>
<evidence type="ECO:0000256" key="5">
    <source>
        <dbReference type="ARBA" id="ARBA00022989"/>
    </source>
</evidence>
<dbReference type="InterPro" id="IPR057430">
    <property type="entry name" value="LDLRAD1_C"/>
</dbReference>
<keyword evidence="11" id="KW-1185">Reference proteome</keyword>
<dbReference type="Gene3D" id="4.10.1220.10">
    <property type="entry name" value="EGF-type module"/>
    <property type="match status" value="1"/>
</dbReference>
<dbReference type="PROSITE" id="PS01209">
    <property type="entry name" value="LDLRA_1"/>
    <property type="match status" value="1"/>
</dbReference>
<gene>
    <name evidence="10" type="primary">LDLRAD1</name>
</gene>
<reference evidence="10" key="1">
    <citation type="submission" date="2021-06" db="EMBL/GenBank/DDBJ databases">
        <authorList>
            <consortium name="Wellcome Sanger Institute Data Sharing"/>
        </authorList>
    </citation>
    <scope>NUCLEOTIDE SEQUENCE [LARGE SCALE GENOMIC DNA]</scope>
</reference>
<evidence type="ECO:0000256" key="1">
    <source>
        <dbReference type="ARBA" id="ARBA00004167"/>
    </source>
</evidence>
<comment type="subcellular location">
    <subcellularLocation>
        <location evidence="2">Endomembrane system</location>
    </subcellularLocation>
    <subcellularLocation>
        <location evidence="1">Membrane</location>
        <topology evidence="1">Single-pass membrane protein</topology>
    </subcellularLocation>
</comment>
<dbReference type="Ensembl" id="ENSECRT00000011743.1">
    <property type="protein sequence ID" value="ENSECRP00000011554.1"/>
    <property type="gene ID" value="ENSECRG00000007689.1"/>
</dbReference>
<dbReference type="GO" id="GO:0016192">
    <property type="term" value="P:vesicle-mediated transport"/>
    <property type="evidence" value="ECO:0007669"/>
    <property type="project" value="UniProtKB-ARBA"/>
</dbReference>
<dbReference type="InterPro" id="IPR036055">
    <property type="entry name" value="LDL_receptor-like_sf"/>
</dbReference>
<feature type="disulfide bond" evidence="8">
    <location>
        <begin position="154"/>
        <end position="169"/>
    </location>
</feature>
<reference evidence="10" key="3">
    <citation type="submission" date="2025-09" db="UniProtKB">
        <authorList>
            <consortium name="Ensembl"/>
        </authorList>
    </citation>
    <scope>IDENTIFICATION</scope>
</reference>
<dbReference type="PROSITE" id="PS50068">
    <property type="entry name" value="LDLRA_2"/>
    <property type="match status" value="2"/>
</dbReference>
<name>A0A8C4S5V9_ERPCA</name>
<dbReference type="GeneTree" id="ENSGT00390000008557"/>
<keyword evidence="3" id="KW-0812">Transmembrane</keyword>
<dbReference type="Gene3D" id="4.10.400.10">
    <property type="entry name" value="Low-density Lipoprotein Receptor"/>
    <property type="match status" value="2"/>
</dbReference>
<organism evidence="10 11">
    <name type="scientific">Erpetoichthys calabaricus</name>
    <name type="common">Rope fish</name>
    <name type="synonym">Calamoichthys calabaricus</name>
    <dbReference type="NCBI Taxonomy" id="27687"/>
    <lineage>
        <taxon>Eukaryota</taxon>
        <taxon>Metazoa</taxon>
        <taxon>Chordata</taxon>
        <taxon>Craniata</taxon>
        <taxon>Vertebrata</taxon>
        <taxon>Euteleostomi</taxon>
        <taxon>Actinopterygii</taxon>
        <taxon>Polypteriformes</taxon>
        <taxon>Polypteridae</taxon>
        <taxon>Erpetoichthys</taxon>
    </lineage>
</organism>
<sequence>MANSQKRFDCFNLIPFQNYGVHCALGNLHCCRKYFVNRICKTANNRTGFLCDDRATCVLPSAVCNGVSNCYNSEDENPQMCSNLPKNLPAFLIFQCANPLVWIYSNQECDGYNNCGDCSDEVGSLCGSSCPAGWWRCTPVFYQFCWCIPPTFRCDGVQHCNDWSDEINCSP</sequence>
<evidence type="ECO:0000256" key="4">
    <source>
        <dbReference type="ARBA" id="ARBA00022737"/>
    </source>
</evidence>
<keyword evidence="6" id="KW-0472">Membrane</keyword>
<evidence type="ECO:0000313" key="11">
    <source>
        <dbReference type="Proteomes" id="UP000694620"/>
    </source>
</evidence>
<dbReference type="GO" id="GO:0005886">
    <property type="term" value="C:plasma membrane"/>
    <property type="evidence" value="ECO:0007669"/>
    <property type="project" value="TreeGrafter"/>
</dbReference>
<evidence type="ECO:0000256" key="8">
    <source>
        <dbReference type="PROSITE-ProRule" id="PRU00124"/>
    </source>
</evidence>
<dbReference type="Proteomes" id="UP000694620">
    <property type="component" value="Chromosome 10"/>
</dbReference>
<evidence type="ECO:0000256" key="6">
    <source>
        <dbReference type="ARBA" id="ARBA00023136"/>
    </source>
</evidence>